<sequence length="342" mass="36934">MTAERQRKNENGLVSRRSALKLAGLMLGGVTVTACAGKPPQIKPQPSQSASAAPNLDAKRIESILSSVSQVVGKADKAQDANLLKERLVDPALAMRSAQYGLVDATGEKPAGFKFLPKTATVTNAQDWPRAIVAASVTDSKSLPVMAIFKQKDARSNYMLESWARLFPGRTVQTISAAEGSALVDPKSDAFMLPVEKAVQAWVDRLNGKETKGVKLAEDDFSKYYLEEKKKLEEAVESAGTVTFNAAPMPETITAIQMSTQDALTAASLQYTVTYERTDEEAELAIGGTAAKLLDDPQVGDDRVVVTYLVSVLLQVPHKKNEGEITALGAERVLQKVERKEK</sequence>
<dbReference type="EMBL" id="JASXSX010000001">
    <property type="protein sequence ID" value="MDT3767414.1"/>
    <property type="molecule type" value="Genomic_DNA"/>
</dbReference>
<dbReference type="InterPro" id="IPR006311">
    <property type="entry name" value="TAT_signal"/>
</dbReference>
<dbReference type="PROSITE" id="PS51318">
    <property type="entry name" value="TAT"/>
    <property type="match status" value="1"/>
</dbReference>
<name>A0ABU3IAK1_9ACTO</name>
<dbReference type="Proteomes" id="UP001247542">
    <property type="component" value="Unassembled WGS sequence"/>
</dbReference>
<organism evidence="1 2">
    <name type="scientific">Gleimia hominis</name>
    <dbReference type="NCBI Taxonomy" id="595468"/>
    <lineage>
        <taxon>Bacteria</taxon>
        <taxon>Bacillati</taxon>
        <taxon>Actinomycetota</taxon>
        <taxon>Actinomycetes</taxon>
        <taxon>Actinomycetales</taxon>
        <taxon>Actinomycetaceae</taxon>
        <taxon>Gleimia</taxon>
    </lineage>
</organism>
<dbReference type="PROSITE" id="PS51257">
    <property type="entry name" value="PROKAR_LIPOPROTEIN"/>
    <property type="match status" value="1"/>
</dbReference>
<evidence type="ECO:0000313" key="1">
    <source>
        <dbReference type="EMBL" id="MDT3767414.1"/>
    </source>
</evidence>
<dbReference type="RefSeq" id="WP_313272948.1">
    <property type="nucleotide sequence ID" value="NZ_JASXSX010000001.1"/>
</dbReference>
<gene>
    <name evidence="1" type="ORF">QS713_04950</name>
</gene>
<accession>A0ABU3IAK1</accession>
<evidence type="ECO:0008006" key="3">
    <source>
        <dbReference type="Google" id="ProtNLM"/>
    </source>
</evidence>
<comment type="caution">
    <text evidence="1">The sequence shown here is derived from an EMBL/GenBank/DDBJ whole genome shotgun (WGS) entry which is preliminary data.</text>
</comment>
<evidence type="ECO:0000313" key="2">
    <source>
        <dbReference type="Proteomes" id="UP001247542"/>
    </source>
</evidence>
<proteinExistence type="predicted"/>
<reference evidence="1 2" key="1">
    <citation type="submission" date="2023-06" db="EMBL/GenBank/DDBJ databases">
        <title>Draft genome sequence of Gleimia hominis type strain CCUG 57540T.</title>
        <authorList>
            <person name="Salva-Serra F."/>
            <person name="Cardew S."/>
            <person name="Jensie Markopoulos S."/>
            <person name="Ohlen M."/>
            <person name="Inganas E."/>
            <person name="Svensson-Stadler L."/>
            <person name="Moore E.R.B."/>
        </authorList>
    </citation>
    <scope>NUCLEOTIDE SEQUENCE [LARGE SCALE GENOMIC DNA]</scope>
    <source>
        <strain evidence="1 2">CCUG 57540</strain>
    </source>
</reference>
<protein>
    <recommendedName>
        <fullName evidence="3">Tat pathway signal protein</fullName>
    </recommendedName>
</protein>
<keyword evidence="2" id="KW-1185">Reference proteome</keyword>